<evidence type="ECO:0000256" key="2">
    <source>
        <dbReference type="ARBA" id="ARBA00022490"/>
    </source>
</evidence>
<keyword evidence="2" id="KW-0963">Cytoplasm</keyword>
<dbReference type="InterPro" id="IPR009061">
    <property type="entry name" value="DNA-bd_dom_put_sf"/>
</dbReference>
<name>A0A0D7ERE9_RHOPL</name>
<dbReference type="InterPro" id="IPR015358">
    <property type="entry name" value="Tscrpt_reg_MerR_DNA-bd"/>
</dbReference>
<dbReference type="InterPro" id="IPR047057">
    <property type="entry name" value="MerR_fam"/>
</dbReference>
<dbReference type="NCBIfam" id="TIGR02044">
    <property type="entry name" value="CueR"/>
    <property type="match status" value="1"/>
</dbReference>
<evidence type="ECO:0000313" key="7">
    <source>
        <dbReference type="EMBL" id="KIZ43399.1"/>
    </source>
</evidence>
<dbReference type="PATRIC" id="fig|1076.23.peg.2271"/>
<sequence length="132" mass="14821">MNIGDVAEASGLPAKTIRYYEDIGLVRPKRGQNGYRAFSEADVYKLAFLSRARSLGFSIEDCRSLMSLYEDRDRASADVRNIASDHLDRITSKIAELESLRRTLETLIHRCHGDDRPDCPILDDLSGSEATQ</sequence>
<dbReference type="Proteomes" id="UP000032515">
    <property type="component" value="Unassembled WGS sequence"/>
</dbReference>
<dbReference type="SMART" id="SM00422">
    <property type="entry name" value="HTH_MERR"/>
    <property type="match status" value="1"/>
</dbReference>
<comment type="subcellular location">
    <subcellularLocation>
        <location evidence="1">Cytoplasm</location>
    </subcellularLocation>
</comment>
<dbReference type="AlphaFoldDB" id="A0A0D7ERE9"/>
<dbReference type="SUPFAM" id="SSF46955">
    <property type="entry name" value="Putative DNA-binding domain"/>
    <property type="match status" value="1"/>
</dbReference>
<dbReference type="PROSITE" id="PS50937">
    <property type="entry name" value="HTH_MERR_2"/>
    <property type="match status" value="1"/>
</dbReference>
<dbReference type="OrthoDB" id="9802944at2"/>
<evidence type="ECO:0000256" key="1">
    <source>
        <dbReference type="ARBA" id="ARBA00004496"/>
    </source>
</evidence>
<dbReference type="GO" id="GO:0005737">
    <property type="term" value="C:cytoplasm"/>
    <property type="evidence" value="ECO:0007669"/>
    <property type="project" value="UniProtKB-SubCell"/>
</dbReference>
<dbReference type="GO" id="GO:0003677">
    <property type="term" value="F:DNA binding"/>
    <property type="evidence" value="ECO:0007669"/>
    <property type="project" value="UniProtKB-KW"/>
</dbReference>
<gene>
    <name evidence="7" type="ORF">OO17_11380</name>
</gene>
<dbReference type="CDD" id="cd01108">
    <property type="entry name" value="HTH_CueR"/>
    <property type="match status" value="1"/>
</dbReference>
<accession>A0A0D7ERE9</accession>
<dbReference type="PANTHER" id="PTHR30204">
    <property type="entry name" value="REDOX-CYCLING DRUG-SENSING TRANSCRIPTIONAL ACTIVATOR SOXR"/>
    <property type="match status" value="1"/>
</dbReference>
<dbReference type="PANTHER" id="PTHR30204:SF94">
    <property type="entry name" value="HEAVY METAL-DEPENDENT TRANSCRIPTIONAL REGULATOR HI_0293-RELATED"/>
    <property type="match status" value="1"/>
</dbReference>
<proteinExistence type="predicted"/>
<dbReference type="RefSeq" id="WP_044410287.1">
    <property type="nucleotide sequence ID" value="NZ_JXXE01000223.1"/>
</dbReference>
<evidence type="ECO:0000313" key="8">
    <source>
        <dbReference type="Proteomes" id="UP000032515"/>
    </source>
</evidence>
<dbReference type="InterPro" id="IPR000551">
    <property type="entry name" value="MerR-type_HTH_dom"/>
</dbReference>
<dbReference type="GO" id="GO:0003700">
    <property type="term" value="F:DNA-binding transcription factor activity"/>
    <property type="evidence" value="ECO:0007669"/>
    <property type="project" value="InterPro"/>
</dbReference>
<reference evidence="7 8" key="1">
    <citation type="submission" date="2014-11" db="EMBL/GenBank/DDBJ databases">
        <title>Genomics and ecophysiology of heterotrophic nitrogen fixing bacteria isolated from estuarine surface water.</title>
        <authorList>
            <person name="Bentzon-Tilia M."/>
            <person name="Severin I."/>
            <person name="Hansen L.H."/>
            <person name="Riemann L."/>
        </authorList>
    </citation>
    <scope>NUCLEOTIDE SEQUENCE [LARGE SCALE GENOMIC DNA]</scope>
    <source>
        <strain evidence="7 8">BAL398</strain>
    </source>
</reference>
<evidence type="ECO:0000256" key="3">
    <source>
        <dbReference type="ARBA" id="ARBA00023015"/>
    </source>
</evidence>
<dbReference type="InterPro" id="IPR011789">
    <property type="entry name" value="CueR"/>
</dbReference>
<keyword evidence="5" id="KW-0804">Transcription</keyword>
<dbReference type="Pfam" id="PF00376">
    <property type="entry name" value="MerR"/>
    <property type="match status" value="1"/>
</dbReference>
<keyword evidence="3" id="KW-0805">Transcription regulation</keyword>
<feature type="domain" description="HTH merR-type" evidence="6">
    <location>
        <begin position="1"/>
        <end position="68"/>
    </location>
</feature>
<dbReference type="Gene3D" id="1.10.1660.10">
    <property type="match status" value="1"/>
</dbReference>
<dbReference type="Pfam" id="PF09278">
    <property type="entry name" value="MerR-DNA-bind"/>
    <property type="match status" value="1"/>
</dbReference>
<organism evidence="7 8">
    <name type="scientific">Rhodopseudomonas palustris</name>
    <dbReference type="NCBI Taxonomy" id="1076"/>
    <lineage>
        <taxon>Bacteria</taxon>
        <taxon>Pseudomonadati</taxon>
        <taxon>Pseudomonadota</taxon>
        <taxon>Alphaproteobacteria</taxon>
        <taxon>Hyphomicrobiales</taxon>
        <taxon>Nitrobacteraceae</taxon>
        <taxon>Rhodopseudomonas</taxon>
    </lineage>
</organism>
<dbReference type="GO" id="GO:0005507">
    <property type="term" value="F:copper ion binding"/>
    <property type="evidence" value="ECO:0007669"/>
    <property type="project" value="InterPro"/>
</dbReference>
<protein>
    <submittedName>
        <fullName evidence="7">Transcriptional regulator</fullName>
    </submittedName>
</protein>
<evidence type="ECO:0000259" key="6">
    <source>
        <dbReference type="PROSITE" id="PS50937"/>
    </source>
</evidence>
<dbReference type="PRINTS" id="PR00040">
    <property type="entry name" value="HTHMERR"/>
</dbReference>
<dbReference type="EMBL" id="JXXE01000223">
    <property type="protein sequence ID" value="KIZ43399.1"/>
    <property type="molecule type" value="Genomic_DNA"/>
</dbReference>
<keyword evidence="4" id="KW-0238">DNA-binding</keyword>
<dbReference type="GO" id="GO:0045893">
    <property type="term" value="P:positive regulation of DNA-templated transcription"/>
    <property type="evidence" value="ECO:0007669"/>
    <property type="project" value="InterPro"/>
</dbReference>
<comment type="caution">
    <text evidence="7">The sequence shown here is derived from an EMBL/GenBank/DDBJ whole genome shotgun (WGS) entry which is preliminary data.</text>
</comment>
<evidence type="ECO:0000256" key="5">
    <source>
        <dbReference type="ARBA" id="ARBA00023163"/>
    </source>
</evidence>
<evidence type="ECO:0000256" key="4">
    <source>
        <dbReference type="ARBA" id="ARBA00023125"/>
    </source>
</evidence>